<evidence type="ECO:0000313" key="2">
    <source>
        <dbReference type="EMBL" id="TRY17855.1"/>
    </source>
</evidence>
<evidence type="ECO:0000313" key="3">
    <source>
        <dbReference type="Proteomes" id="UP000317638"/>
    </source>
</evidence>
<keyword evidence="3" id="KW-1185">Reference proteome</keyword>
<keyword evidence="1" id="KW-1133">Transmembrane helix</keyword>
<keyword evidence="1" id="KW-0812">Transmembrane</keyword>
<proteinExistence type="predicted"/>
<dbReference type="AlphaFoldDB" id="A0A553JZH5"/>
<protein>
    <submittedName>
        <fullName evidence="2">ABC transporter permease subunit</fullName>
    </submittedName>
</protein>
<evidence type="ECO:0000256" key="1">
    <source>
        <dbReference type="SAM" id="Phobius"/>
    </source>
</evidence>
<dbReference type="GO" id="GO:0005886">
    <property type="term" value="C:plasma membrane"/>
    <property type="evidence" value="ECO:0007669"/>
    <property type="project" value="UniProtKB-SubCell"/>
</dbReference>
<dbReference type="Pfam" id="PF12679">
    <property type="entry name" value="ABC2_membrane_2"/>
    <property type="match status" value="1"/>
</dbReference>
<dbReference type="EMBL" id="VKKG01000004">
    <property type="protein sequence ID" value="TRY17855.1"/>
    <property type="molecule type" value="Genomic_DNA"/>
</dbReference>
<sequence length="306" mass="32755">MSDLVRAEFLRLVSRRVMWILLAGAVVVAALVAVSASSGTRPLDAEDHAHAQLQADEANASNVQYCKDFPEDCPDHEFVAADFLRQPLDYEPYIRGVTDGGLLFVAFGAVLAAALIGGEFRSGSISTQLTFTPRRTPLMAAKLLAATTGAVSLTAVYFTTGTVIGTISFLMVRGAGDLTATAAMPLMMLRMLLAALLVSALAAALTFVVGSTLLAVGLGLLAVVASEILSFDPYSFVSAWLWLLPMPNLMTILYTDYEYTRYDPVLMEHVPVVAMGFGQAVVYGVVLVLVTAVVGAIVFRRRDLLR</sequence>
<accession>A0A553JZH5</accession>
<name>A0A553JZH5_9ACTN</name>
<feature type="transmembrane region" description="Helical" evidence="1">
    <location>
        <begin position="274"/>
        <end position="299"/>
    </location>
</feature>
<dbReference type="Proteomes" id="UP000317638">
    <property type="component" value="Unassembled WGS sequence"/>
</dbReference>
<feature type="transmembrane region" description="Helical" evidence="1">
    <location>
        <begin position="191"/>
        <end position="224"/>
    </location>
</feature>
<dbReference type="PANTHER" id="PTHR37305">
    <property type="entry name" value="INTEGRAL MEMBRANE PROTEIN-RELATED"/>
    <property type="match status" value="1"/>
</dbReference>
<comment type="caution">
    <text evidence="2">The sequence shown here is derived from an EMBL/GenBank/DDBJ whole genome shotgun (WGS) entry which is preliminary data.</text>
</comment>
<dbReference type="PANTHER" id="PTHR37305:SF1">
    <property type="entry name" value="MEMBRANE PROTEIN"/>
    <property type="match status" value="1"/>
</dbReference>
<feature type="transmembrane region" description="Helical" evidence="1">
    <location>
        <begin position="102"/>
        <end position="122"/>
    </location>
</feature>
<keyword evidence="1" id="KW-0472">Membrane</keyword>
<gene>
    <name evidence="2" type="ORF">FOJ82_11355</name>
</gene>
<dbReference type="RefSeq" id="WP_143938595.1">
    <property type="nucleotide sequence ID" value="NZ_VKKG01000004.1"/>
</dbReference>
<reference evidence="2 3" key="1">
    <citation type="submission" date="2019-07" db="EMBL/GenBank/DDBJ databases">
        <authorList>
            <person name="Zhou L.-Y."/>
        </authorList>
    </citation>
    <scope>NUCLEOTIDE SEQUENCE [LARGE SCALE GENOMIC DNA]</scope>
    <source>
        <strain evidence="2 3">YIM 101269</strain>
    </source>
</reference>
<feature type="transmembrane region" description="Helical" evidence="1">
    <location>
        <begin position="143"/>
        <end position="171"/>
    </location>
</feature>
<organism evidence="2 3">
    <name type="scientific">Tessaracoccus rhinocerotis</name>
    <dbReference type="NCBI Taxonomy" id="1689449"/>
    <lineage>
        <taxon>Bacteria</taxon>
        <taxon>Bacillati</taxon>
        <taxon>Actinomycetota</taxon>
        <taxon>Actinomycetes</taxon>
        <taxon>Propionibacteriales</taxon>
        <taxon>Propionibacteriaceae</taxon>
        <taxon>Tessaracoccus</taxon>
    </lineage>
</organism>
<dbReference type="GO" id="GO:0140359">
    <property type="term" value="F:ABC-type transporter activity"/>
    <property type="evidence" value="ECO:0007669"/>
    <property type="project" value="InterPro"/>
</dbReference>